<protein>
    <submittedName>
        <fullName evidence="1">Uncharacterized protein</fullName>
    </submittedName>
</protein>
<evidence type="ECO:0000313" key="2">
    <source>
        <dbReference type="Proteomes" id="UP000886523"/>
    </source>
</evidence>
<dbReference type="Proteomes" id="UP000886523">
    <property type="component" value="Unassembled WGS sequence"/>
</dbReference>
<dbReference type="EMBL" id="MU129060">
    <property type="protein sequence ID" value="KAF9508378.1"/>
    <property type="molecule type" value="Genomic_DNA"/>
</dbReference>
<gene>
    <name evidence="1" type="ORF">BS47DRAFT_1397854</name>
</gene>
<evidence type="ECO:0000313" key="1">
    <source>
        <dbReference type="EMBL" id="KAF9508378.1"/>
    </source>
</evidence>
<comment type="caution">
    <text evidence="1">The sequence shown here is derived from an EMBL/GenBank/DDBJ whole genome shotgun (WGS) entry which is preliminary data.</text>
</comment>
<reference evidence="1" key="1">
    <citation type="journal article" date="2020" name="Nat. Commun.">
        <title>Large-scale genome sequencing of mycorrhizal fungi provides insights into the early evolution of symbiotic traits.</title>
        <authorList>
            <person name="Miyauchi S."/>
            <person name="Kiss E."/>
            <person name="Kuo A."/>
            <person name="Drula E."/>
            <person name="Kohler A."/>
            <person name="Sanchez-Garcia M."/>
            <person name="Morin E."/>
            <person name="Andreopoulos B."/>
            <person name="Barry K.W."/>
            <person name="Bonito G."/>
            <person name="Buee M."/>
            <person name="Carver A."/>
            <person name="Chen C."/>
            <person name="Cichocki N."/>
            <person name="Clum A."/>
            <person name="Culley D."/>
            <person name="Crous P.W."/>
            <person name="Fauchery L."/>
            <person name="Girlanda M."/>
            <person name="Hayes R.D."/>
            <person name="Keri Z."/>
            <person name="LaButti K."/>
            <person name="Lipzen A."/>
            <person name="Lombard V."/>
            <person name="Magnuson J."/>
            <person name="Maillard F."/>
            <person name="Murat C."/>
            <person name="Nolan M."/>
            <person name="Ohm R.A."/>
            <person name="Pangilinan J."/>
            <person name="Pereira M.F."/>
            <person name="Perotto S."/>
            <person name="Peter M."/>
            <person name="Pfister S."/>
            <person name="Riley R."/>
            <person name="Sitrit Y."/>
            <person name="Stielow J.B."/>
            <person name="Szollosi G."/>
            <person name="Zifcakova L."/>
            <person name="Stursova M."/>
            <person name="Spatafora J.W."/>
            <person name="Tedersoo L."/>
            <person name="Vaario L.M."/>
            <person name="Yamada A."/>
            <person name="Yan M."/>
            <person name="Wang P."/>
            <person name="Xu J."/>
            <person name="Bruns T."/>
            <person name="Baldrian P."/>
            <person name="Vilgalys R."/>
            <person name="Dunand C."/>
            <person name="Henrissat B."/>
            <person name="Grigoriev I.V."/>
            <person name="Hibbett D."/>
            <person name="Nagy L.G."/>
            <person name="Martin F.M."/>
        </authorList>
    </citation>
    <scope>NUCLEOTIDE SEQUENCE</scope>
    <source>
        <strain evidence="1">UP504</strain>
    </source>
</reference>
<dbReference type="AlphaFoldDB" id="A0A9P6AM77"/>
<accession>A0A9P6AM77</accession>
<proteinExistence type="predicted"/>
<name>A0A9P6AM77_9AGAM</name>
<organism evidence="1 2">
    <name type="scientific">Hydnum rufescens UP504</name>
    <dbReference type="NCBI Taxonomy" id="1448309"/>
    <lineage>
        <taxon>Eukaryota</taxon>
        <taxon>Fungi</taxon>
        <taxon>Dikarya</taxon>
        <taxon>Basidiomycota</taxon>
        <taxon>Agaricomycotina</taxon>
        <taxon>Agaricomycetes</taxon>
        <taxon>Cantharellales</taxon>
        <taxon>Hydnaceae</taxon>
        <taxon>Hydnum</taxon>
    </lineage>
</organism>
<keyword evidence="2" id="KW-1185">Reference proteome</keyword>
<sequence>MEIEVARFPASMHHKMRCLRIFSHPALMRNLCNKLSVEIPAIVANTQQPELLDGHLNYTLDSRLMNQRSELRVGRGTFRRDDERKAMSKLLSLDISSRPEWHPITPHRAGAQAKVTASYLPLIQSGKNRAFPHAIMSIQMSFSTTGHPSPCHVRRLRCS</sequence>